<accession>A0A2Z7BEH8</accession>
<dbReference type="AlphaFoldDB" id="A0A2Z7BEH8"/>
<organism evidence="1 2">
    <name type="scientific">Dorcoceras hygrometricum</name>
    <dbReference type="NCBI Taxonomy" id="472368"/>
    <lineage>
        <taxon>Eukaryota</taxon>
        <taxon>Viridiplantae</taxon>
        <taxon>Streptophyta</taxon>
        <taxon>Embryophyta</taxon>
        <taxon>Tracheophyta</taxon>
        <taxon>Spermatophyta</taxon>
        <taxon>Magnoliopsida</taxon>
        <taxon>eudicotyledons</taxon>
        <taxon>Gunneridae</taxon>
        <taxon>Pentapetalae</taxon>
        <taxon>asterids</taxon>
        <taxon>lamiids</taxon>
        <taxon>Lamiales</taxon>
        <taxon>Gesneriaceae</taxon>
        <taxon>Didymocarpoideae</taxon>
        <taxon>Trichosporeae</taxon>
        <taxon>Loxocarpinae</taxon>
        <taxon>Dorcoceras</taxon>
    </lineage>
</organism>
<reference evidence="1 2" key="1">
    <citation type="journal article" date="2015" name="Proc. Natl. Acad. Sci. U.S.A.">
        <title>The resurrection genome of Boea hygrometrica: A blueprint for survival of dehydration.</title>
        <authorList>
            <person name="Xiao L."/>
            <person name="Yang G."/>
            <person name="Zhang L."/>
            <person name="Yang X."/>
            <person name="Zhao S."/>
            <person name="Ji Z."/>
            <person name="Zhou Q."/>
            <person name="Hu M."/>
            <person name="Wang Y."/>
            <person name="Chen M."/>
            <person name="Xu Y."/>
            <person name="Jin H."/>
            <person name="Xiao X."/>
            <person name="Hu G."/>
            <person name="Bao F."/>
            <person name="Hu Y."/>
            <person name="Wan P."/>
            <person name="Li L."/>
            <person name="Deng X."/>
            <person name="Kuang T."/>
            <person name="Xiang C."/>
            <person name="Zhu J.K."/>
            <person name="Oliver M.J."/>
            <person name="He Y."/>
        </authorList>
    </citation>
    <scope>NUCLEOTIDE SEQUENCE [LARGE SCALE GENOMIC DNA]</scope>
    <source>
        <strain evidence="2">cv. XS01</strain>
    </source>
</reference>
<protein>
    <submittedName>
        <fullName evidence="1">Uncharacterized protein</fullName>
    </submittedName>
</protein>
<dbReference type="Proteomes" id="UP000250235">
    <property type="component" value="Unassembled WGS sequence"/>
</dbReference>
<evidence type="ECO:0000313" key="1">
    <source>
        <dbReference type="EMBL" id="KZV32505.1"/>
    </source>
</evidence>
<dbReference type="OrthoDB" id="1718686at2759"/>
<sequence>MDVVIARFQRMSPPIFNGDESSEDADSWLHSVIHLFDRAHYYTLLLIKDRLLNGLIHFYETHFVFKTLPSVQLGYEVVIAETSSEEKIVYERKTVADVDLAAGSLERCVHCFGSWHQQRLRGFQQERAIEFRTQTLSRKSTSWYQTQHRNDVAPTNLNIVVLILNANTLTHLLITTRATRLHATTAFQEYRAKTRFDWFFHRPAASSQHQLTRQPAGLTLDTVFLKSQTIQDMVPFGLFGSRFD</sequence>
<keyword evidence="2" id="KW-1185">Reference proteome</keyword>
<dbReference type="EMBL" id="KV006525">
    <property type="protein sequence ID" value="KZV32505.1"/>
    <property type="molecule type" value="Genomic_DNA"/>
</dbReference>
<evidence type="ECO:0000313" key="2">
    <source>
        <dbReference type="Proteomes" id="UP000250235"/>
    </source>
</evidence>
<proteinExistence type="predicted"/>
<gene>
    <name evidence="1" type="ORF">F511_03713</name>
</gene>
<name>A0A2Z7BEH8_9LAMI</name>